<proteinExistence type="predicted"/>
<dbReference type="SUPFAM" id="SSF50199">
    <property type="entry name" value="Staphylococcal nuclease"/>
    <property type="match status" value="1"/>
</dbReference>
<keyword evidence="3" id="KW-1185">Reference proteome</keyword>
<dbReference type="InterPro" id="IPR016071">
    <property type="entry name" value="Staphylococal_nuclease_OB-fold"/>
</dbReference>
<feature type="domain" description="TNase-like" evidence="1">
    <location>
        <begin position="57"/>
        <end position="149"/>
    </location>
</feature>
<dbReference type="PROSITE" id="PS50830">
    <property type="entry name" value="TNASE_3"/>
    <property type="match status" value="1"/>
</dbReference>
<dbReference type="EMBL" id="BAAADE010000002">
    <property type="protein sequence ID" value="GAA0599929.1"/>
    <property type="molecule type" value="Genomic_DNA"/>
</dbReference>
<name>A0ABN1FXL4_9HYPH</name>
<dbReference type="SMART" id="SM00318">
    <property type="entry name" value="SNc"/>
    <property type="match status" value="1"/>
</dbReference>
<evidence type="ECO:0000313" key="2">
    <source>
        <dbReference type="EMBL" id="GAA0599929.1"/>
    </source>
</evidence>
<reference evidence="2 3" key="1">
    <citation type="journal article" date="2019" name="Int. J. Syst. Evol. Microbiol.">
        <title>The Global Catalogue of Microorganisms (GCM) 10K type strain sequencing project: providing services to taxonomists for standard genome sequencing and annotation.</title>
        <authorList>
            <consortium name="The Broad Institute Genomics Platform"/>
            <consortium name="The Broad Institute Genome Sequencing Center for Infectious Disease"/>
            <person name="Wu L."/>
            <person name="Ma J."/>
        </authorList>
    </citation>
    <scope>NUCLEOTIDE SEQUENCE [LARGE SCALE GENOMIC DNA]</scope>
    <source>
        <strain evidence="2 3">JCM 15115</strain>
    </source>
</reference>
<sequence>MDSKVHLLKLNLAKLVRSNAKVNDSFFIVSVITISLFTLWDLSPAAAKPLCYNKVCVFDGDTISYGEERIRIANIDAPEISGAKCDAEKRLGLVAKNRLYILLKAGRLKIVRGDPIDGRKVDRYKRTLATILVNKKDVGEILIDEQLARPWSGKREPWCSTLKWQKNKPV</sequence>
<gene>
    <name evidence="2" type="ORF">GCM10008943_13900</name>
</gene>
<comment type="caution">
    <text evidence="2">The sequence shown here is derived from an EMBL/GenBank/DDBJ whole genome shotgun (WGS) entry which is preliminary data.</text>
</comment>
<dbReference type="Proteomes" id="UP001424441">
    <property type="component" value="Unassembled WGS sequence"/>
</dbReference>
<dbReference type="Gene3D" id="2.40.50.90">
    <property type="match status" value="1"/>
</dbReference>
<dbReference type="RefSeq" id="WP_343803618.1">
    <property type="nucleotide sequence ID" value="NZ_BAAADE010000002.1"/>
</dbReference>
<protein>
    <recommendedName>
        <fullName evidence="1">TNase-like domain-containing protein</fullName>
    </recommendedName>
</protein>
<organism evidence="2 3">
    <name type="scientific">Paenochrobactrum glaciei</name>
    <dbReference type="NCBI Taxonomy" id="486407"/>
    <lineage>
        <taxon>Bacteria</taxon>
        <taxon>Pseudomonadati</taxon>
        <taxon>Pseudomonadota</taxon>
        <taxon>Alphaproteobacteria</taxon>
        <taxon>Hyphomicrobiales</taxon>
        <taxon>Brucellaceae</taxon>
        <taxon>Paenochrobactrum</taxon>
    </lineage>
</organism>
<dbReference type="Pfam" id="PF00565">
    <property type="entry name" value="SNase"/>
    <property type="match status" value="1"/>
</dbReference>
<accession>A0ABN1FXL4</accession>
<dbReference type="InterPro" id="IPR035437">
    <property type="entry name" value="SNase_OB-fold_sf"/>
</dbReference>
<evidence type="ECO:0000313" key="3">
    <source>
        <dbReference type="Proteomes" id="UP001424441"/>
    </source>
</evidence>
<evidence type="ECO:0000259" key="1">
    <source>
        <dbReference type="PROSITE" id="PS50830"/>
    </source>
</evidence>